<dbReference type="OrthoDB" id="8037348at2759"/>
<dbReference type="EMBL" id="KK117912">
    <property type="protein sequence ID" value="KFM71745.1"/>
    <property type="molecule type" value="Genomic_DNA"/>
</dbReference>
<dbReference type="Gene3D" id="3.30.420.10">
    <property type="entry name" value="Ribonuclease H-like superfamily/Ribonuclease H"/>
    <property type="match status" value="1"/>
</dbReference>
<dbReference type="Pfam" id="PF13358">
    <property type="entry name" value="DDE_3"/>
    <property type="match status" value="1"/>
</dbReference>
<feature type="domain" description="Tc1-like transposase DDE" evidence="1">
    <location>
        <begin position="46"/>
        <end position="96"/>
    </location>
</feature>
<evidence type="ECO:0000259" key="1">
    <source>
        <dbReference type="Pfam" id="PF13358"/>
    </source>
</evidence>
<dbReference type="AlphaFoldDB" id="A0A087U306"/>
<dbReference type="Proteomes" id="UP000054359">
    <property type="component" value="Unassembled WGS sequence"/>
</dbReference>
<organism evidence="2 3">
    <name type="scientific">Stegodyphus mimosarum</name>
    <name type="common">African social velvet spider</name>
    <dbReference type="NCBI Taxonomy" id="407821"/>
    <lineage>
        <taxon>Eukaryota</taxon>
        <taxon>Metazoa</taxon>
        <taxon>Ecdysozoa</taxon>
        <taxon>Arthropoda</taxon>
        <taxon>Chelicerata</taxon>
        <taxon>Arachnida</taxon>
        <taxon>Araneae</taxon>
        <taxon>Araneomorphae</taxon>
        <taxon>Entelegynae</taxon>
        <taxon>Eresoidea</taxon>
        <taxon>Eresidae</taxon>
        <taxon>Stegodyphus</taxon>
    </lineage>
</organism>
<feature type="non-terminal residue" evidence="2">
    <location>
        <position position="214"/>
    </location>
</feature>
<dbReference type="InterPro" id="IPR036397">
    <property type="entry name" value="RNaseH_sf"/>
</dbReference>
<accession>A0A087U306</accession>
<gene>
    <name evidence="2" type="ORF">X975_23399</name>
</gene>
<proteinExistence type="predicted"/>
<reference evidence="2 3" key="1">
    <citation type="submission" date="2013-11" db="EMBL/GenBank/DDBJ databases">
        <title>Genome sequencing of Stegodyphus mimosarum.</title>
        <authorList>
            <person name="Bechsgaard J."/>
        </authorList>
    </citation>
    <scope>NUCLEOTIDE SEQUENCE [LARGE SCALE GENOMIC DNA]</scope>
</reference>
<evidence type="ECO:0000313" key="2">
    <source>
        <dbReference type="EMBL" id="KFM71745.1"/>
    </source>
</evidence>
<dbReference type="GO" id="GO:0003676">
    <property type="term" value="F:nucleic acid binding"/>
    <property type="evidence" value="ECO:0007669"/>
    <property type="project" value="InterPro"/>
</dbReference>
<evidence type="ECO:0000313" key="3">
    <source>
        <dbReference type="Proteomes" id="UP000054359"/>
    </source>
</evidence>
<keyword evidence="3" id="KW-1185">Reference proteome</keyword>
<sequence length="214" mass="24405">MINDRTPLHEVATGTMTGQRYIYDVLLPHVRMSRGAVGDKFVSMDDNATYHRTIVVQECLESENIQCLVWPACSPELNPIKDVWDPLERSLAGRQWPPINKDTLIRPLIEAWNKLPQQLLDNVAVEQHLQSVQLQLPVPSLEILQPEALQQGLFMQQQSLLPVLSQQESPALAASQHWHCLHWHPAPHFVSIINLRETEKKISVIVLLEFGLKL</sequence>
<protein>
    <submittedName>
        <fullName evidence="2">Transposable element Tc1 transposase</fullName>
    </submittedName>
</protein>
<name>A0A087U306_STEMI</name>
<dbReference type="InterPro" id="IPR038717">
    <property type="entry name" value="Tc1-like_DDE_dom"/>
</dbReference>